<protein>
    <recommendedName>
        <fullName evidence="3">PIN domain-containing protein</fullName>
    </recommendedName>
</protein>
<gene>
    <name evidence="1" type="ORF">COU05_02605</name>
</gene>
<dbReference type="SUPFAM" id="SSF88723">
    <property type="entry name" value="PIN domain-like"/>
    <property type="match status" value="1"/>
</dbReference>
<dbReference type="AlphaFoldDB" id="A0A2H0UTZ5"/>
<comment type="caution">
    <text evidence="1">The sequence shown here is derived from an EMBL/GenBank/DDBJ whole genome shotgun (WGS) entry which is preliminary data.</text>
</comment>
<dbReference type="Proteomes" id="UP000230132">
    <property type="component" value="Unassembled WGS sequence"/>
</dbReference>
<accession>A0A2H0UTZ5</accession>
<name>A0A2H0UTZ5_9BACT</name>
<dbReference type="Gene3D" id="3.40.50.1010">
    <property type="entry name" value="5'-nuclease"/>
    <property type="match status" value="1"/>
</dbReference>
<reference evidence="2" key="1">
    <citation type="submission" date="2017-09" db="EMBL/GenBank/DDBJ databases">
        <title>Depth-based differentiation of microbial function through sediment-hosted aquifers and enrichment of novel symbionts in the deep terrestrial subsurface.</title>
        <authorList>
            <person name="Probst A.J."/>
            <person name="Ladd B."/>
            <person name="Jarett J.K."/>
            <person name="Geller-Mcgrath D.E."/>
            <person name="Sieber C.M.K."/>
            <person name="Emerson J.B."/>
            <person name="Anantharaman K."/>
            <person name="Thomas B.C."/>
            <person name="Malmstrom R."/>
            <person name="Stieglmeier M."/>
            <person name="Klingl A."/>
            <person name="Woyke T."/>
            <person name="Ryan C.M."/>
            <person name="Banfield J.F."/>
        </authorList>
    </citation>
    <scope>NUCLEOTIDE SEQUENCE [LARGE SCALE GENOMIC DNA]</scope>
</reference>
<organism evidence="1 2">
    <name type="scientific">bacterium (Candidatus Gribaldobacteria) CG10_big_fil_rev_8_21_14_0_10_37_21</name>
    <dbReference type="NCBI Taxonomy" id="2014275"/>
    <lineage>
        <taxon>Bacteria</taxon>
        <taxon>Candidatus Gribaldobacteria</taxon>
    </lineage>
</organism>
<dbReference type="EMBL" id="PFAX01000029">
    <property type="protein sequence ID" value="PIR90282.1"/>
    <property type="molecule type" value="Genomic_DNA"/>
</dbReference>
<sequence length="154" mass="17895">MADQKLKIYLDTSVISTLDDERMPERQALTKTFWRDIYNFDVYISEVTIKEIKQIPAINKRTKLLAISKKFKILDLSRKAEEFALQYIKQKVIPSQFINDGIHLAIATVNRLDVLVSWNCKHLVNLKTRKAANLINKSCGYKEIELIEPPMTKI</sequence>
<evidence type="ECO:0000313" key="2">
    <source>
        <dbReference type="Proteomes" id="UP000230132"/>
    </source>
</evidence>
<proteinExistence type="predicted"/>
<dbReference type="CDD" id="cd18687">
    <property type="entry name" value="PIN_VapC-like"/>
    <property type="match status" value="1"/>
</dbReference>
<dbReference type="InterPro" id="IPR029060">
    <property type="entry name" value="PIN-like_dom_sf"/>
</dbReference>
<evidence type="ECO:0008006" key="3">
    <source>
        <dbReference type="Google" id="ProtNLM"/>
    </source>
</evidence>
<evidence type="ECO:0000313" key="1">
    <source>
        <dbReference type="EMBL" id="PIR90282.1"/>
    </source>
</evidence>